<reference evidence="3 4" key="1">
    <citation type="submission" date="2024-02" db="EMBL/GenBank/DDBJ databases">
        <title>First draft genome assembly of two strains of Seiridium cardinale.</title>
        <authorList>
            <person name="Emiliani G."/>
            <person name="Scali E."/>
        </authorList>
    </citation>
    <scope>NUCLEOTIDE SEQUENCE [LARGE SCALE GENOMIC DNA]</scope>
    <source>
        <strain evidence="3 4">BM-138-000479</strain>
    </source>
</reference>
<dbReference type="InterPro" id="IPR015920">
    <property type="entry name" value="Cellobiose_DH-like_cyt"/>
</dbReference>
<evidence type="ECO:0000313" key="4">
    <source>
        <dbReference type="Proteomes" id="UP001465668"/>
    </source>
</evidence>
<feature type="domain" description="Cellobiose dehydrogenase-like cytochrome" evidence="2">
    <location>
        <begin position="28"/>
        <end position="147"/>
    </location>
</feature>
<dbReference type="CDD" id="cd09630">
    <property type="entry name" value="CDH_like_cytochrome"/>
    <property type="match status" value="1"/>
</dbReference>
<evidence type="ECO:0000313" key="3">
    <source>
        <dbReference type="EMBL" id="KAK9775502.1"/>
    </source>
</evidence>
<dbReference type="EMBL" id="JARVKM010000034">
    <property type="protein sequence ID" value="KAK9775502.1"/>
    <property type="molecule type" value="Genomic_DNA"/>
</dbReference>
<organism evidence="3 4">
    <name type="scientific">Seiridium cardinale</name>
    <dbReference type="NCBI Taxonomy" id="138064"/>
    <lineage>
        <taxon>Eukaryota</taxon>
        <taxon>Fungi</taxon>
        <taxon>Dikarya</taxon>
        <taxon>Ascomycota</taxon>
        <taxon>Pezizomycotina</taxon>
        <taxon>Sordariomycetes</taxon>
        <taxon>Xylariomycetidae</taxon>
        <taxon>Amphisphaeriales</taxon>
        <taxon>Sporocadaceae</taxon>
        <taxon>Seiridium</taxon>
    </lineage>
</organism>
<evidence type="ECO:0000256" key="1">
    <source>
        <dbReference type="SAM" id="SignalP"/>
    </source>
</evidence>
<sequence>MRYTFVSVCFAALAALNSHGLAADSAAYRDPETGFLFSQYAASYAIGKTVTFRIAIPSTAMATVPYGAVLQVYSPIELGWTGVAGGGTMVTNPLTVAWANENTAVVTARWATGHATPTVYTGAALQVFKTGTHTNGIHWLITVKCAG</sequence>
<proteinExistence type="predicted"/>
<dbReference type="PANTHER" id="PTHR47797:SF5">
    <property type="entry name" value="CELLOBIOSE DEHYDROGENASE CYTOCHROME DOMAIN-CONTAINING PROTEIN"/>
    <property type="match status" value="1"/>
</dbReference>
<dbReference type="PANTHER" id="PTHR47797">
    <property type="entry name" value="DEHYDROGENASE, PUTATIVE (AFU_ORTHOLOGUE AFUA_8G05805)-RELATED"/>
    <property type="match status" value="1"/>
</dbReference>
<feature type="signal peptide" evidence="1">
    <location>
        <begin position="1"/>
        <end position="22"/>
    </location>
</feature>
<dbReference type="SUPFAM" id="SSF49344">
    <property type="entry name" value="CBD9-like"/>
    <property type="match status" value="1"/>
</dbReference>
<comment type="caution">
    <text evidence="3">The sequence shown here is derived from an EMBL/GenBank/DDBJ whole genome shotgun (WGS) entry which is preliminary data.</text>
</comment>
<evidence type="ECO:0000259" key="2">
    <source>
        <dbReference type="Pfam" id="PF16010"/>
    </source>
</evidence>
<keyword evidence="1" id="KW-0732">Signal</keyword>
<feature type="chain" id="PRO_5047128829" evidence="1">
    <location>
        <begin position="23"/>
        <end position="147"/>
    </location>
</feature>
<name>A0ABR2XP07_9PEZI</name>
<gene>
    <name evidence="3" type="ORF">SCAR479_07891</name>
</gene>
<dbReference type="Proteomes" id="UP001465668">
    <property type="component" value="Unassembled WGS sequence"/>
</dbReference>
<accession>A0ABR2XP07</accession>
<keyword evidence="4" id="KW-1185">Reference proteome</keyword>
<protein>
    <submittedName>
        <fullName evidence="3">DOMON domain-containing protein</fullName>
    </submittedName>
</protein>
<dbReference type="Gene3D" id="2.60.40.1210">
    <property type="entry name" value="Cellobiose dehydrogenase, cytochrome domain"/>
    <property type="match status" value="1"/>
</dbReference>
<dbReference type="Pfam" id="PF16010">
    <property type="entry name" value="CDH-cyt"/>
    <property type="match status" value="1"/>
</dbReference>